<sequence length="271" mass="30086">MSASESIAGLTLIPGDTLTAYEGLRASKIESNNLLLFNLGLISEFEMKVSNLRARGVKVIENDEEDDADEDDKSGSEYDDSGDEKEEEEEEENGDENNAINLSKKRKVNLGIEKKKRKKKKGNADTTEGSRKSLRLKGLTPDGGELSLPVTAEEIQEEREARVVECREARLKAANEVAKAGYSKAAMENPTASYEHCAMRVRTMTEKKLLQRIKTIERACGKHCVVKMAIFKSCLQDKGLWELAELAAESLERLKSTAALPDDDSDDKKQK</sequence>
<proteinExistence type="predicted"/>
<dbReference type="Proteomes" id="UP001165065">
    <property type="component" value="Unassembled WGS sequence"/>
</dbReference>
<dbReference type="AlphaFoldDB" id="A0A9W7LDD6"/>
<evidence type="ECO:0000256" key="1">
    <source>
        <dbReference type="SAM" id="MobiDB-lite"/>
    </source>
</evidence>
<evidence type="ECO:0000313" key="2">
    <source>
        <dbReference type="EMBL" id="GMI46419.1"/>
    </source>
</evidence>
<feature type="compositionally biased region" description="Basic residues" evidence="1">
    <location>
        <begin position="103"/>
        <end position="121"/>
    </location>
</feature>
<comment type="caution">
    <text evidence="2">The sequence shown here is derived from an EMBL/GenBank/DDBJ whole genome shotgun (WGS) entry which is preliminary data.</text>
</comment>
<reference evidence="3" key="1">
    <citation type="journal article" date="2023" name="Commun. Biol.">
        <title>Genome analysis of Parmales, the sister group of diatoms, reveals the evolutionary specialization of diatoms from phago-mixotrophs to photoautotrophs.</title>
        <authorList>
            <person name="Ban H."/>
            <person name="Sato S."/>
            <person name="Yoshikawa S."/>
            <person name="Yamada K."/>
            <person name="Nakamura Y."/>
            <person name="Ichinomiya M."/>
            <person name="Sato N."/>
            <person name="Blanc-Mathieu R."/>
            <person name="Endo H."/>
            <person name="Kuwata A."/>
            <person name="Ogata H."/>
        </authorList>
    </citation>
    <scope>NUCLEOTIDE SEQUENCE [LARGE SCALE GENOMIC DNA]</scope>
</reference>
<accession>A0A9W7LDD6</accession>
<evidence type="ECO:0000313" key="3">
    <source>
        <dbReference type="Proteomes" id="UP001165065"/>
    </source>
</evidence>
<organism evidence="2 3">
    <name type="scientific">Triparma columacea</name>
    <dbReference type="NCBI Taxonomy" id="722753"/>
    <lineage>
        <taxon>Eukaryota</taxon>
        <taxon>Sar</taxon>
        <taxon>Stramenopiles</taxon>
        <taxon>Ochrophyta</taxon>
        <taxon>Bolidophyceae</taxon>
        <taxon>Parmales</taxon>
        <taxon>Triparmaceae</taxon>
        <taxon>Triparma</taxon>
    </lineage>
</organism>
<feature type="region of interest" description="Disordered" evidence="1">
    <location>
        <begin position="60"/>
        <end position="145"/>
    </location>
</feature>
<gene>
    <name evidence="2" type="ORF">TrCOL_g11202</name>
</gene>
<dbReference type="EMBL" id="BRYA01000296">
    <property type="protein sequence ID" value="GMI46419.1"/>
    <property type="molecule type" value="Genomic_DNA"/>
</dbReference>
<feature type="compositionally biased region" description="Acidic residues" evidence="1">
    <location>
        <begin position="62"/>
        <end position="95"/>
    </location>
</feature>
<keyword evidence="3" id="KW-1185">Reference proteome</keyword>
<name>A0A9W7LDD6_9STRA</name>
<dbReference type="OrthoDB" id="199263at2759"/>
<protein>
    <submittedName>
        <fullName evidence="2">Uncharacterized protein</fullName>
    </submittedName>
</protein>